<comment type="caution">
    <text evidence="3">The sequence shown here is derived from an EMBL/GenBank/DDBJ whole genome shotgun (WGS) entry which is preliminary data.</text>
</comment>
<name>A0A3S1BQU1_ELYCH</name>
<accession>A0A3S1BQU1</accession>
<dbReference type="Proteomes" id="UP000271974">
    <property type="component" value="Unassembled WGS sequence"/>
</dbReference>
<dbReference type="PROSITE" id="PS51019">
    <property type="entry name" value="REELIN"/>
    <property type="match status" value="1"/>
</dbReference>
<dbReference type="InterPro" id="IPR002861">
    <property type="entry name" value="Reeler_dom"/>
</dbReference>
<keyword evidence="1" id="KW-0732">Signal</keyword>
<sequence length="227" mass="25172">MMKSQLFAGLLMALCVFDLAWTYPLGAPDAACMNMMPMHYENKSSTNPLNQPQVGMPYFSIHVDRSMDLRPGETTSASTSTEAWDLRPGEMVEVTIKADQYYFEGFLIQAHMNDMYGTLKKLDGFTTFMPDTQLACGGKAVTHSEHKKYDSTKMYWTVPAMQEDSCMHFVATVVKGYSTFFMGVNSEMVCFDGVDQGSMDAAPADVRPLAAGLLLLVAMTTALFARH</sequence>
<feature type="domain" description="Reelin" evidence="2">
    <location>
        <begin position="17"/>
        <end position="203"/>
    </location>
</feature>
<dbReference type="PANTHER" id="PTHR45828:SF33">
    <property type="entry name" value="DOMON DOMAIN-CONTAINING PROTEIN"/>
    <property type="match status" value="1"/>
</dbReference>
<gene>
    <name evidence="3" type="ORF">EGW08_019593</name>
</gene>
<dbReference type="InterPro" id="IPR051237">
    <property type="entry name" value="Ferric-chelate_Red/DefProt"/>
</dbReference>
<dbReference type="PANTHER" id="PTHR45828">
    <property type="entry name" value="CYTOCHROME B561/FERRIC REDUCTASE TRANSMEMBRANE"/>
    <property type="match status" value="1"/>
</dbReference>
<evidence type="ECO:0000256" key="1">
    <source>
        <dbReference type="SAM" id="SignalP"/>
    </source>
</evidence>
<organism evidence="3 4">
    <name type="scientific">Elysia chlorotica</name>
    <name type="common">Eastern emerald elysia</name>
    <name type="synonym">Sea slug</name>
    <dbReference type="NCBI Taxonomy" id="188477"/>
    <lineage>
        <taxon>Eukaryota</taxon>
        <taxon>Metazoa</taxon>
        <taxon>Spiralia</taxon>
        <taxon>Lophotrochozoa</taxon>
        <taxon>Mollusca</taxon>
        <taxon>Gastropoda</taxon>
        <taxon>Heterobranchia</taxon>
        <taxon>Euthyneura</taxon>
        <taxon>Panpulmonata</taxon>
        <taxon>Sacoglossa</taxon>
        <taxon>Placobranchoidea</taxon>
        <taxon>Plakobranchidae</taxon>
        <taxon>Elysia</taxon>
    </lineage>
</organism>
<dbReference type="Gene3D" id="2.60.40.4060">
    <property type="entry name" value="Reeler domain"/>
    <property type="match status" value="1"/>
</dbReference>
<dbReference type="Pfam" id="PF02014">
    <property type="entry name" value="Reeler"/>
    <property type="match status" value="1"/>
</dbReference>
<feature type="signal peptide" evidence="1">
    <location>
        <begin position="1"/>
        <end position="22"/>
    </location>
</feature>
<reference evidence="3 4" key="1">
    <citation type="submission" date="2019-01" db="EMBL/GenBank/DDBJ databases">
        <title>A draft genome assembly of the solar-powered sea slug Elysia chlorotica.</title>
        <authorList>
            <person name="Cai H."/>
            <person name="Li Q."/>
            <person name="Fang X."/>
            <person name="Li J."/>
            <person name="Curtis N.E."/>
            <person name="Altenburger A."/>
            <person name="Shibata T."/>
            <person name="Feng M."/>
            <person name="Maeda T."/>
            <person name="Schwartz J.A."/>
            <person name="Shigenobu S."/>
            <person name="Lundholm N."/>
            <person name="Nishiyama T."/>
            <person name="Yang H."/>
            <person name="Hasebe M."/>
            <person name="Li S."/>
            <person name="Pierce S.K."/>
            <person name="Wang J."/>
        </authorList>
    </citation>
    <scope>NUCLEOTIDE SEQUENCE [LARGE SCALE GENOMIC DNA]</scope>
    <source>
        <strain evidence="3">EC2010</strain>
        <tissue evidence="3">Whole organism of an adult</tissue>
    </source>
</reference>
<dbReference type="OrthoDB" id="6418377at2759"/>
<feature type="chain" id="PRO_5018524465" description="Reelin domain-containing protein" evidence="1">
    <location>
        <begin position="23"/>
        <end position="227"/>
    </location>
</feature>
<keyword evidence="4" id="KW-1185">Reference proteome</keyword>
<dbReference type="GO" id="GO:0016020">
    <property type="term" value="C:membrane"/>
    <property type="evidence" value="ECO:0007669"/>
    <property type="project" value="TreeGrafter"/>
</dbReference>
<dbReference type="AlphaFoldDB" id="A0A3S1BQU1"/>
<evidence type="ECO:0000313" key="3">
    <source>
        <dbReference type="EMBL" id="RUS72655.1"/>
    </source>
</evidence>
<proteinExistence type="predicted"/>
<protein>
    <recommendedName>
        <fullName evidence="2">Reelin domain-containing protein</fullName>
    </recommendedName>
</protein>
<dbReference type="CDD" id="cd08544">
    <property type="entry name" value="Reeler"/>
    <property type="match status" value="1"/>
</dbReference>
<dbReference type="InterPro" id="IPR042307">
    <property type="entry name" value="Reeler_sf"/>
</dbReference>
<evidence type="ECO:0000259" key="2">
    <source>
        <dbReference type="PROSITE" id="PS51019"/>
    </source>
</evidence>
<evidence type="ECO:0000313" key="4">
    <source>
        <dbReference type="Proteomes" id="UP000271974"/>
    </source>
</evidence>
<dbReference type="EMBL" id="RQTK01001039">
    <property type="protein sequence ID" value="RUS72655.1"/>
    <property type="molecule type" value="Genomic_DNA"/>
</dbReference>